<keyword evidence="1" id="KW-0472">Membrane</keyword>
<reference evidence="3" key="1">
    <citation type="journal article" date="2019" name="Int. J. Syst. Evol. Microbiol.">
        <title>The Global Catalogue of Microorganisms (GCM) 10K type strain sequencing project: providing services to taxonomists for standard genome sequencing and annotation.</title>
        <authorList>
            <consortium name="The Broad Institute Genomics Platform"/>
            <consortium name="The Broad Institute Genome Sequencing Center for Infectious Disease"/>
            <person name="Wu L."/>
            <person name="Ma J."/>
        </authorList>
    </citation>
    <scope>NUCLEOTIDE SEQUENCE [LARGE SCALE GENOMIC DNA]</scope>
    <source>
        <strain evidence="3">KCTC 62192</strain>
    </source>
</reference>
<comment type="caution">
    <text evidence="2">The sequence shown here is derived from an EMBL/GenBank/DDBJ whole genome shotgun (WGS) entry which is preliminary data.</text>
</comment>
<keyword evidence="1" id="KW-0812">Transmembrane</keyword>
<dbReference type="RefSeq" id="WP_377833750.1">
    <property type="nucleotide sequence ID" value="NZ_JBHRSK010000010.1"/>
</dbReference>
<protein>
    <recommendedName>
        <fullName evidence="4">RDD family protein</fullName>
    </recommendedName>
</protein>
<sequence>MRYKYHEHGILPAPRPRVEWAMRTGGRGTGAGETGAMTTLSNRMAMGKSLAELTVFSALIDLLLLVTPIHLLQVYDRIIPLGSIESLVYVTR</sequence>
<organism evidence="2 3">
    <name type="scientific">Acidimangrovimonas pyrenivorans</name>
    <dbReference type="NCBI Taxonomy" id="2030798"/>
    <lineage>
        <taxon>Bacteria</taxon>
        <taxon>Pseudomonadati</taxon>
        <taxon>Pseudomonadota</taxon>
        <taxon>Alphaproteobacteria</taxon>
        <taxon>Rhodobacterales</taxon>
        <taxon>Paracoccaceae</taxon>
        <taxon>Acidimangrovimonas</taxon>
    </lineage>
</organism>
<keyword evidence="1" id="KW-1133">Transmembrane helix</keyword>
<dbReference type="EMBL" id="JBHRSK010000010">
    <property type="protein sequence ID" value="MFC2969042.1"/>
    <property type="molecule type" value="Genomic_DNA"/>
</dbReference>
<evidence type="ECO:0000313" key="3">
    <source>
        <dbReference type="Proteomes" id="UP001595443"/>
    </source>
</evidence>
<evidence type="ECO:0000256" key="1">
    <source>
        <dbReference type="SAM" id="Phobius"/>
    </source>
</evidence>
<feature type="transmembrane region" description="Helical" evidence="1">
    <location>
        <begin position="50"/>
        <end position="71"/>
    </location>
</feature>
<name>A0ABV7AJX1_9RHOB</name>
<accession>A0ABV7AJX1</accession>
<keyword evidence="3" id="KW-1185">Reference proteome</keyword>
<gene>
    <name evidence="2" type="ORF">ACFOES_13120</name>
</gene>
<evidence type="ECO:0000313" key="2">
    <source>
        <dbReference type="EMBL" id="MFC2969042.1"/>
    </source>
</evidence>
<dbReference type="Proteomes" id="UP001595443">
    <property type="component" value="Unassembled WGS sequence"/>
</dbReference>
<evidence type="ECO:0008006" key="4">
    <source>
        <dbReference type="Google" id="ProtNLM"/>
    </source>
</evidence>
<proteinExistence type="predicted"/>